<evidence type="ECO:0000313" key="3">
    <source>
        <dbReference type="Proteomes" id="UP000070328"/>
    </source>
</evidence>
<dbReference type="Pfam" id="PF24476">
    <property type="entry name" value="DUF7580"/>
    <property type="match status" value="1"/>
</dbReference>
<dbReference type="Proteomes" id="UP000070328">
    <property type="component" value="Unassembled WGS sequence"/>
</dbReference>
<accession>A0A135TAM3</accession>
<proteinExistence type="predicted"/>
<dbReference type="AlphaFoldDB" id="A0A135TAM3"/>
<dbReference type="PANTHER" id="PTHR35186:SF4">
    <property type="entry name" value="PRION-INHIBITION AND PROPAGATION HELO DOMAIN-CONTAINING PROTEIN"/>
    <property type="match status" value="1"/>
</dbReference>
<evidence type="ECO:0000259" key="1">
    <source>
        <dbReference type="Pfam" id="PF24476"/>
    </source>
</evidence>
<reference evidence="2 3" key="1">
    <citation type="submission" date="2014-02" db="EMBL/GenBank/DDBJ databases">
        <title>The genome sequence of Colletotrichum simmondsii CBS122122.</title>
        <authorList>
            <person name="Baroncelli R."/>
            <person name="Thon M.R."/>
        </authorList>
    </citation>
    <scope>NUCLEOTIDE SEQUENCE [LARGE SCALE GENOMIC DNA]</scope>
    <source>
        <strain evidence="2 3">CBS122122</strain>
    </source>
</reference>
<dbReference type="EMBL" id="JFBX01000230">
    <property type="protein sequence ID" value="KXH45134.1"/>
    <property type="molecule type" value="Genomic_DNA"/>
</dbReference>
<name>A0A135TAM3_9PEZI</name>
<dbReference type="PANTHER" id="PTHR35186">
    <property type="entry name" value="ANK_REP_REGION DOMAIN-CONTAINING PROTEIN"/>
    <property type="match status" value="1"/>
</dbReference>
<dbReference type="OrthoDB" id="3565018at2759"/>
<sequence>MSGFEIAGAVLGGFPILLNCIDYYHTALEPMDNWWHFRDYFIHFVDDIRHQRMKYHDNLIRLLDPIIPDNESLTTLIGDPTDVRWKDGSLEDHLKDRFPSELDRFLRTIERMHEVMLELYKILQIQDGKAPWLGTAQHNPVQWYCKRLQLSLSKGKHRKVQKLDQLNQTLRDMVGFSERTLPISDRRKSSGPVRRLESARQHACRVYETLRDHWRCHQGCNCHKAHLRLCGESSPETLSMVLVWGTGDSTDSSLEPKAYEVMIKNTKDRNPATSTDIRAVHGSATLSHIQSITEQKTQYIKSRPSFLDRVSHRFQPKPAAITGSNQSTPTKNVKFLEPSPAICITPSENEAAMKNGGVSLPCRTNDERSSRQKIENLCAFLEETSWNEGVLHDEFDRHLVFNKDSSDLRRVVPGKLRLLSLTELLEAHHQADITLSRQSRFEIAAHISAALLNTYPSPWMPSSWTKSSFYFLVDDETLLSCHPFLSNTFELDKEESPPNEESMFTKNISEQAARNYLFTVGVMVLELIFGHDISHCRFRKDYLQDNRPNELTDMLTAQRWAKKVLGESGPNIADVVRRCLDCSFGPRPVLSDVRFRESIYEGVIKPLASYAKIWPEVMV</sequence>
<comment type="caution">
    <text evidence="2">The sequence shown here is derived from an EMBL/GenBank/DDBJ whole genome shotgun (WGS) entry which is preliminary data.</text>
</comment>
<evidence type="ECO:0000313" key="2">
    <source>
        <dbReference type="EMBL" id="KXH45134.1"/>
    </source>
</evidence>
<feature type="domain" description="DUF7580" evidence="1">
    <location>
        <begin position="362"/>
        <end position="612"/>
    </location>
</feature>
<gene>
    <name evidence="2" type="ORF">CSIM01_01263</name>
</gene>
<protein>
    <recommendedName>
        <fullName evidence="1">DUF7580 domain-containing protein</fullName>
    </recommendedName>
</protein>
<dbReference type="InterPro" id="IPR056002">
    <property type="entry name" value="DUF7580"/>
</dbReference>
<keyword evidence="3" id="KW-1185">Reference proteome</keyword>
<organism evidence="2 3">
    <name type="scientific">Colletotrichum simmondsii</name>
    <dbReference type="NCBI Taxonomy" id="703756"/>
    <lineage>
        <taxon>Eukaryota</taxon>
        <taxon>Fungi</taxon>
        <taxon>Dikarya</taxon>
        <taxon>Ascomycota</taxon>
        <taxon>Pezizomycotina</taxon>
        <taxon>Sordariomycetes</taxon>
        <taxon>Hypocreomycetidae</taxon>
        <taxon>Glomerellales</taxon>
        <taxon>Glomerellaceae</taxon>
        <taxon>Colletotrichum</taxon>
        <taxon>Colletotrichum acutatum species complex</taxon>
    </lineage>
</organism>